<gene>
    <name evidence="2" type="ORF">OCHUTO_0379</name>
</gene>
<comment type="caution">
    <text evidence="2">The sequence shown here is derived from an EMBL/GenBank/DDBJ whole genome shotgun (WGS) entry which is preliminary data.</text>
</comment>
<reference evidence="2 3" key="1">
    <citation type="submission" date="2015-02" db="EMBL/GenBank/DDBJ databases">
        <title>Genome Sequencing of Rickettsiales.</title>
        <authorList>
            <person name="Daugherty S.C."/>
            <person name="Su Q."/>
            <person name="Abolude K."/>
            <person name="Beier-Sexton M."/>
            <person name="Carlyon J.A."/>
            <person name="Carter R."/>
            <person name="Day N.P."/>
            <person name="Dumler S.J."/>
            <person name="Dyachenko V."/>
            <person name="Godinez A."/>
            <person name="Kurtti T.J."/>
            <person name="Lichay M."/>
            <person name="Mullins K.E."/>
            <person name="Ott S."/>
            <person name="Pappas-Brown V."/>
            <person name="Paris D.H."/>
            <person name="Patel P."/>
            <person name="Richards A.L."/>
            <person name="Sadzewicz L."/>
            <person name="Sears K."/>
            <person name="Seidman D."/>
            <person name="Sengamalay N."/>
            <person name="Stenos J."/>
            <person name="Tallon L.J."/>
            <person name="Vincent G."/>
            <person name="Fraser C.M."/>
            <person name="Munderloh U."/>
            <person name="Dunning-Hotopp J.C."/>
        </authorList>
    </citation>
    <scope>NUCLEOTIDE SEQUENCE [LARGE SCALE GENOMIC DNA]</scope>
    <source>
        <strain evidence="2 3">Fuller</strain>
    </source>
</reference>
<name>A0A0F3MMF6_9RICK</name>
<organism evidence="2 3">
    <name type="scientific">Orientia chuto str. Dubai</name>
    <dbReference type="NCBI Taxonomy" id="1359168"/>
    <lineage>
        <taxon>Bacteria</taxon>
        <taxon>Pseudomonadati</taxon>
        <taxon>Pseudomonadota</taxon>
        <taxon>Alphaproteobacteria</taxon>
        <taxon>Rickettsiales</taxon>
        <taxon>Rickettsiaceae</taxon>
        <taxon>Rickettsieae</taxon>
        <taxon>Orientia</taxon>
    </lineage>
</organism>
<evidence type="ECO:0000256" key="1">
    <source>
        <dbReference type="SAM" id="SignalP"/>
    </source>
</evidence>
<sequence>MKTKKLILAVVLLVPCLSSAFASSDDVKRLRRLEILEQLEDLEKLEKLQRLQQQLRQEGSNVQSQLGQIRGSSYYVKLSLGIAASFSGEKFVSDHGPLDADAAAILRNITNNNNLDQKSRVTAFSIGMYCGSASRVELSAEFMKDMIFNCDMHLLSGRNRLIIRNVPIFAMAQQYVNASGIAFMCKGYLNFIDGQTVSCYLNGGVGAQGLFDSNETNYNIEYHPCVILGLGGSIHIQDWIHFDIDFDVHGVDISSSAGSQGYLHGYTVLSSLRLDF</sequence>
<dbReference type="Proteomes" id="UP000033616">
    <property type="component" value="Unassembled WGS sequence"/>
</dbReference>
<feature type="chain" id="PRO_5002464777" description="Outer membrane protein beta-barrel domain-containing protein" evidence="1">
    <location>
        <begin position="23"/>
        <end position="276"/>
    </location>
</feature>
<feature type="signal peptide" evidence="1">
    <location>
        <begin position="1"/>
        <end position="22"/>
    </location>
</feature>
<evidence type="ECO:0000313" key="2">
    <source>
        <dbReference type="EMBL" id="KJV56627.1"/>
    </source>
</evidence>
<accession>A0A0F3MMF6</accession>
<dbReference type="RefSeq" id="WP_045797120.1">
    <property type="nucleotide sequence ID" value="NZ_LANP01000007.1"/>
</dbReference>
<keyword evidence="1" id="KW-0732">Signal</keyword>
<dbReference type="PATRIC" id="fig|1359168.3.peg.1136"/>
<dbReference type="EMBL" id="LANP01000007">
    <property type="protein sequence ID" value="KJV56627.1"/>
    <property type="molecule type" value="Genomic_DNA"/>
</dbReference>
<proteinExistence type="predicted"/>
<keyword evidence="3" id="KW-1185">Reference proteome</keyword>
<protein>
    <recommendedName>
        <fullName evidence="4">Outer membrane protein beta-barrel domain-containing protein</fullName>
    </recommendedName>
</protein>
<evidence type="ECO:0008006" key="4">
    <source>
        <dbReference type="Google" id="ProtNLM"/>
    </source>
</evidence>
<dbReference type="AlphaFoldDB" id="A0A0F3MMF6"/>
<evidence type="ECO:0000313" key="3">
    <source>
        <dbReference type="Proteomes" id="UP000033616"/>
    </source>
</evidence>